<protein>
    <submittedName>
        <fullName evidence="1">Uncharacterized protein</fullName>
    </submittedName>
</protein>
<proteinExistence type="predicted"/>
<reference evidence="1" key="1">
    <citation type="submission" date="2023-03" db="EMBL/GenBank/DDBJ databases">
        <title>Massive genome expansion in bonnet fungi (Mycena s.s.) driven by repeated elements and novel gene families across ecological guilds.</title>
        <authorList>
            <consortium name="Lawrence Berkeley National Laboratory"/>
            <person name="Harder C.B."/>
            <person name="Miyauchi S."/>
            <person name="Viragh M."/>
            <person name="Kuo A."/>
            <person name="Thoen E."/>
            <person name="Andreopoulos B."/>
            <person name="Lu D."/>
            <person name="Skrede I."/>
            <person name="Drula E."/>
            <person name="Henrissat B."/>
            <person name="Morin E."/>
            <person name="Kohler A."/>
            <person name="Barry K."/>
            <person name="LaButti K."/>
            <person name="Morin E."/>
            <person name="Salamov A."/>
            <person name="Lipzen A."/>
            <person name="Mereny Z."/>
            <person name="Hegedus B."/>
            <person name="Baldrian P."/>
            <person name="Stursova M."/>
            <person name="Weitz H."/>
            <person name="Taylor A."/>
            <person name="Grigoriev I.V."/>
            <person name="Nagy L.G."/>
            <person name="Martin F."/>
            <person name="Kauserud H."/>
        </authorList>
    </citation>
    <scope>NUCLEOTIDE SEQUENCE</scope>
    <source>
        <strain evidence="1">9144</strain>
    </source>
</reference>
<accession>A0AAD6YEJ0</accession>
<dbReference type="EMBL" id="JARJCW010000043">
    <property type="protein sequence ID" value="KAJ7205542.1"/>
    <property type="molecule type" value="Genomic_DNA"/>
</dbReference>
<sequence length="443" mass="50725">MLEPDELASCSPQVLPVAVGDQVSILLPVLLFYCLPPFRPNKQRAPFKTKLPPQAWLDPLVEKYWLDGENDVKIAALITLDIEEHPRLDPKKFTIGDSSVKRARDRLGLQGTRKQVKEGVLDNIPEMIKNICVSFPNMGARHMVAFLRIRHKLRVPEAALLKILGEIEPEAVAARKHRSTFKRGIFYSASGFEIRDRGRDKGNNGIANCHSSIRQQLDPTLRGTLQHKWFYEKMNIKSEIGWAQVRQGFSPGFEDIILQGQVLGLIDFDQATPIEIFLFRWLAIPWLQRELDEWRSLFNATKRRASKHKILPQGIPDQIRSHPRRFNLDNYMVSVPPELFDEMEAIWAPPDHAVFNLTPPKFTELVTEFYKQLGQPIVGAKSLWIVYAQLLQKFEQEISLIPLDGEPKIDTSFVDEHLYTDDEEDKGEAVLAAEFTDDEEETG</sequence>
<keyword evidence="2" id="KW-1185">Reference proteome</keyword>
<gene>
    <name evidence="1" type="ORF">GGX14DRAFT_568877</name>
</gene>
<organism evidence="1 2">
    <name type="scientific">Mycena pura</name>
    <dbReference type="NCBI Taxonomy" id="153505"/>
    <lineage>
        <taxon>Eukaryota</taxon>
        <taxon>Fungi</taxon>
        <taxon>Dikarya</taxon>
        <taxon>Basidiomycota</taxon>
        <taxon>Agaricomycotina</taxon>
        <taxon>Agaricomycetes</taxon>
        <taxon>Agaricomycetidae</taxon>
        <taxon>Agaricales</taxon>
        <taxon>Marasmiineae</taxon>
        <taxon>Mycenaceae</taxon>
        <taxon>Mycena</taxon>
    </lineage>
</organism>
<evidence type="ECO:0000313" key="1">
    <source>
        <dbReference type="EMBL" id="KAJ7205542.1"/>
    </source>
</evidence>
<dbReference type="Proteomes" id="UP001219525">
    <property type="component" value="Unassembled WGS sequence"/>
</dbReference>
<comment type="caution">
    <text evidence="1">The sequence shown here is derived from an EMBL/GenBank/DDBJ whole genome shotgun (WGS) entry which is preliminary data.</text>
</comment>
<evidence type="ECO:0000313" key="2">
    <source>
        <dbReference type="Proteomes" id="UP001219525"/>
    </source>
</evidence>
<name>A0AAD6YEJ0_9AGAR</name>
<dbReference type="AlphaFoldDB" id="A0AAD6YEJ0"/>